<dbReference type="EMBL" id="CP000776">
    <property type="protein sequence ID" value="ABS51847.1"/>
    <property type="molecule type" value="Genomic_DNA"/>
</dbReference>
<dbReference type="SFLD" id="SFLDF00343">
    <property type="entry name" value="aminofutalosine_synthase_(mqnE"/>
    <property type="match status" value="1"/>
</dbReference>
<dbReference type="NCBIfam" id="TIGR03699">
    <property type="entry name" value="menaquin_MqnC"/>
    <property type="match status" value="1"/>
</dbReference>
<keyword evidence="2 6" id="KW-0949">S-adenosyl-L-methionine</keyword>
<dbReference type="GO" id="GO:0051539">
    <property type="term" value="F:4 iron, 4 sulfur cluster binding"/>
    <property type="evidence" value="ECO:0007669"/>
    <property type="project" value="UniProtKB-KW"/>
</dbReference>
<dbReference type="InterPro" id="IPR007197">
    <property type="entry name" value="rSAM"/>
</dbReference>
<comment type="cofactor">
    <cofactor evidence="6 7">
        <name>[4Fe-4S] cluster</name>
        <dbReference type="ChEBI" id="CHEBI:49883"/>
    </cofactor>
    <text evidence="6 7">Binds 1 [4Fe-4S] cluster. The cluster is coordinated with 3 cysteines and an exchangeable S-adenosyl-L-methionine.</text>
</comment>
<dbReference type="SFLD" id="SFLDG01064">
    <property type="entry name" value="F420__menaquinone_cofactor_bio"/>
    <property type="match status" value="1"/>
</dbReference>
<dbReference type="InterPro" id="IPR013785">
    <property type="entry name" value="Aldolase_TIM"/>
</dbReference>
<keyword evidence="4 6" id="KW-0408">Iron</keyword>
<dbReference type="PROSITE" id="PS51918">
    <property type="entry name" value="RADICAL_SAM"/>
    <property type="match status" value="1"/>
</dbReference>
<dbReference type="InterPro" id="IPR058240">
    <property type="entry name" value="rSAM_sf"/>
</dbReference>
<evidence type="ECO:0000313" key="11">
    <source>
        <dbReference type="Proteomes" id="UP000002407"/>
    </source>
</evidence>
<protein>
    <recommendedName>
        <fullName evidence="6">Cyclic dehypoxanthine futalosine synthase</fullName>
        <shortName evidence="6">Cyclic DHFL synthase</shortName>
        <ecNumber evidence="6">1.21.98.1</ecNumber>
    </recommendedName>
    <alternativeName>
        <fullName evidence="6">Dehypoxanthine futalosine cyclase</fullName>
        <shortName evidence="6">DHFL cyclase</shortName>
    </alternativeName>
    <alternativeName>
        <fullName evidence="6">Menaquinone biosynthetic enzyme MqnC</fullName>
    </alternativeName>
</protein>
<dbReference type="SFLD" id="SFLDG01389">
    <property type="entry name" value="menaquinone_synthsis_involved"/>
    <property type="match status" value="1"/>
</dbReference>
<dbReference type="PANTHER" id="PTHR43076">
    <property type="entry name" value="FO SYNTHASE (COFH)"/>
    <property type="match status" value="1"/>
</dbReference>
<feature type="binding site" evidence="6 7">
    <location>
        <position position="66"/>
    </location>
    <ligand>
        <name>[4Fe-4S] cluster</name>
        <dbReference type="ChEBI" id="CHEBI:49883"/>
        <note>4Fe-4S-S-AdoMet</note>
    </ligand>
</feature>
<reference evidence="11" key="1">
    <citation type="submission" date="2007-07" db="EMBL/GenBank/DDBJ databases">
        <title>Complete genome sequence of Campylobacter hominis ATCC BAA-381, a commensal isolated from the human gastrointestinal tract.</title>
        <authorList>
            <person name="Fouts D.E."/>
            <person name="Mongodin E.F."/>
            <person name="Puiu D."/>
            <person name="Sebastian Y."/>
            <person name="Miller W.G."/>
            <person name="Mandrell R.E."/>
            <person name="Nelson K.E."/>
        </authorList>
    </citation>
    <scope>NUCLEOTIDE SEQUENCE [LARGE SCALE GENOMIC DNA]</scope>
    <source>
        <strain evidence="11">ATCC BAA-381 / LMG 19568 / NCTC 13146 / CH001A</strain>
    </source>
</reference>
<feature type="binding site" evidence="8">
    <location>
        <position position="312"/>
    </location>
    <ligand>
        <name>(3R)-3-methyl-D-ornithine</name>
        <dbReference type="ChEBI" id="CHEBI:64642"/>
    </ligand>
</feature>
<comment type="pathway">
    <text evidence="6">Quinol/quinone metabolism; menaquinone biosynthesis.</text>
</comment>
<keyword evidence="6" id="KW-0560">Oxidoreductase</keyword>
<evidence type="ECO:0000313" key="10">
    <source>
        <dbReference type="EMBL" id="ABS51847.1"/>
    </source>
</evidence>
<dbReference type="InterPro" id="IPR045567">
    <property type="entry name" value="CofH/MnqC-like_C"/>
</dbReference>
<dbReference type="HAMAP" id="MF_00992">
    <property type="entry name" value="MqnC"/>
    <property type="match status" value="1"/>
</dbReference>
<dbReference type="PANTHER" id="PTHR43076:SF1">
    <property type="entry name" value="LIPOYL SYNTHASE 2"/>
    <property type="match status" value="1"/>
</dbReference>
<comment type="catalytic activity">
    <reaction evidence="6">
        <text>dehypoxanthine futalosine + S-adenosyl-L-methionine = cyclic dehypoxanthinylfutalosinate + 5'-deoxyadenosine + L-methionine + H(+)</text>
        <dbReference type="Rhea" id="RHEA:33083"/>
        <dbReference type="ChEBI" id="CHEBI:15378"/>
        <dbReference type="ChEBI" id="CHEBI:17319"/>
        <dbReference type="ChEBI" id="CHEBI:57844"/>
        <dbReference type="ChEBI" id="CHEBI:58864"/>
        <dbReference type="ChEBI" id="CHEBI:59789"/>
        <dbReference type="ChEBI" id="CHEBI:64270"/>
        <dbReference type="EC" id="1.21.98.1"/>
    </reaction>
</comment>
<comment type="function">
    <text evidence="6">Radical SAM enzyme that catalyzes the cyclization of dehypoxanthine futalosine (DHFL) into cyclic dehypoxanthine futalosine (CDHFL), a step in the biosynthesis of menaquinone (MK, vitamin K2).</text>
</comment>
<evidence type="ECO:0000256" key="6">
    <source>
        <dbReference type="HAMAP-Rule" id="MF_00992"/>
    </source>
</evidence>
<dbReference type="InterPro" id="IPR022431">
    <property type="entry name" value="Cyclic_DHFL_synthase_mqnC"/>
</dbReference>
<dbReference type="NCBIfam" id="TIGR00423">
    <property type="entry name" value="CofH family radical SAM protein"/>
    <property type="match status" value="1"/>
</dbReference>
<feature type="binding site" evidence="8">
    <location>
        <position position="138"/>
    </location>
    <ligand>
        <name>(3R)-3-methyl-D-ornithine</name>
        <dbReference type="ChEBI" id="CHEBI:64642"/>
    </ligand>
</feature>
<dbReference type="Proteomes" id="UP000002407">
    <property type="component" value="Chromosome"/>
</dbReference>
<dbReference type="PIRSF" id="PIRSF004762">
    <property type="entry name" value="CHP00423"/>
    <property type="match status" value="1"/>
</dbReference>
<dbReference type="InterPro" id="IPR020050">
    <property type="entry name" value="FO_synthase_su2"/>
</dbReference>
<keyword evidence="3 6" id="KW-0479">Metal-binding</keyword>
<keyword evidence="11" id="KW-1185">Reference proteome</keyword>
<feature type="binding site" evidence="8">
    <location>
        <position position="68"/>
    </location>
    <ligand>
        <name>S-adenosyl-L-methionine</name>
        <dbReference type="ChEBI" id="CHEBI:59789"/>
    </ligand>
</feature>
<keyword evidence="5 6" id="KW-0411">Iron-sulfur</keyword>
<dbReference type="GO" id="GO:0005506">
    <property type="term" value="F:iron ion binding"/>
    <property type="evidence" value="ECO:0007669"/>
    <property type="project" value="UniProtKB-UniRule"/>
</dbReference>
<dbReference type="AlphaFoldDB" id="A7I247"/>
<feature type="domain" description="Radical SAM core" evidence="9">
    <location>
        <begin position="48"/>
        <end position="285"/>
    </location>
</feature>
<dbReference type="SFLD" id="SFLDS00029">
    <property type="entry name" value="Radical_SAM"/>
    <property type="match status" value="1"/>
</dbReference>
<organism evidence="10 11">
    <name type="scientific">Campylobacter hominis (strain ATCC BAA-381 / DSM 21671 / CCUG 45161 / LMG 19568 / NCTC 13146 / CH001A)</name>
    <dbReference type="NCBI Taxonomy" id="360107"/>
    <lineage>
        <taxon>Bacteria</taxon>
        <taxon>Pseudomonadati</taxon>
        <taxon>Campylobacterota</taxon>
        <taxon>Epsilonproteobacteria</taxon>
        <taxon>Campylobacterales</taxon>
        <taxon>Campylobacteraceae</taxon>
        <taxon>Campylobacter</taxon>
    </lineage>
</organism>
<dbReference type="Gene3D" id="3.20.20.70">
    <property type="entry name" value="Aldolase class I"/>
    <property type="match status" value="1"/>
</dbReference>
<gene>
    <name evidence="6" type="primary">mqnC</name>
    <name evidence="10" type="ordered locus">CHAB381_1029</name>
</gene>
<evidence type="ECO:0000259" key="9">
    <source>
        <dbReference type="PROSITE" id="PS51918"/>
    </source>
</evidence>
<dbReference type="HOGENOM" id="CLU_040406_1_0_7"/>
<comment type="similarity">
    <text evidence="6">Belongs to the radical SAM superfamily. MqnC family.</text>
</comment>
<dbReference type="InterPro" id="IPR034405">
    <property type="entry name" value="F420"/>
</dbReference>
<name>A7I247_CAMHC</name>
<dbReference type="NCBIfam" id="NF006277">
    <property type="entry name" value="PRK08445.1"/>
    <property type="match status" value="1"/>
</dbReference>
<feature type="binding site" evidence="8">
    <location>
        <position position="174"/>
    </location>
    <ligand>
        <name>S-adenosyl-L-methionine</name>
        <dbReference type="ChEBI" id="CHEBI:59789"/>
    </ligand>
</feature>
<dbReference type="OrthoDB" id="9802027at2"/>
<evidence type="ECO:0000256" key="7">
    <source>
        <dbReference type="PIRSR" id="PIRSR004762-1"/>
    </source>
</evidence>
<feature type="binding site" evidence="8">
    <location>
        <position position="290"/>
    </location>
    <ligand>
        <name>(3R)-3-methyl-D-ornithine</name>
        <dbReference type="ChEBI" id="CHEBI:64642"/>
    </ligand>
</feature>
<evidence type="ECO:0000256" key="4">
    <source>
        <dbReference type="ARBA" id="ARBA00023004"/>
    </source>
</evidence>
<dbReference type="RefSeq" id="WP_012108885.1">
    <property type="nucleotide sequence ID" value="NC_009714.1"/>
</dbReference>
<dbReference type="GO" id="GO:0046992">
    <property type="term" value="F:oxidoreductase activity, acting on X-H and Y-H to form an X-Y bond"/>
    <property type="evidence" value="ECO:0007669"/>
    <property type="project" value="UniProtKB-UniRule"/>
</dbReference>
<dbReference type="STRING" id="360107.CHAB381_1029"/>
<dbReference type="GO" id="GO:0044689">
    <property type="term" value="F:7,8-didemethyl-8-hydroxy-5-deazariboflavin synthase activity"/>
    <property type="evidence" value="ECO:0007669"/>
    <property type="project" value="TreeGrafter"/>
</dbReference>
<dbReference type="Pfam" id="PF04055">
    <property type="entry name" value="Radical_SAM"/>
    <property type="match status" value="1"/>
</dbReference>
<dbReference type="SFLD" id="SFLDF00342">
    <property type="entry name" value="cyclic_dehypoxanthine_futalosi"/>
    <property type="match status" value="1"/>
</dbReference>
<dbReference type="EC" id="1.21.98.1" evidence="6"/>
<dbReference type="GO" id="GO:0016765">
    <property type="term" value="F:transferase activity, transferring alkyl or aryl (other than methyl) groups"/>
    <property type="evidence" value="ECO:0007669"/>
    <property type="project" value="InterPro"/>
</dbReference>
<dbReference type="KEGG" id="cha:CHAB381_1029"/>
<evidence type="ECO:0000256" key="3">
    <source>
        <dbReference type="ARBA" id="ARBA00022723"/>
    </source>
</evidence>
<keyword evidence="6" id="KW-0474">Menaquinone biosynthesis</keyword>
<sequence>MQTDFCKKGIELRLGVNETVDLIENAPFCELGAMAFAKKRELHSDKITTFIVDRNINYTNICFVDCKFCAFCRHVNDDEAYILSFEEISKKIDELLEIGGTQILFQGGVHPKLKIDYYENLVDFIHKKYPQITIHGFSAIEIDYIAKVSHISAIEVLKRLQNKGLYSIPGAGAEILSDRVRDIIAPKKCSSGRWLEIHALAHSIGMKTTATQMFGTVETTREIVEHWEKIRDLQDKTGGFRAFILWSFQSEHTKLIKEHPEISKQSSNRYLRLVAAARLFLDNFKNIQSSWVTQGSYIGQLALKFGANDLGSTMMEENVVKAAGANFRMSQNEMVTLIKEIDEIPAKRNTNYDILEIYK</sequence>
<proteinExistence type="inferred from homology"/>
<dbReference type="GO" id="GO:0009234">
    <property type="term" value="P:menaquinone biosynthetic process"/>
    <property type="evidence" value="ECO:0007669"/>
    <property type="project" value="UniProtKB-UniRule"/>
</dbReference>
<dbReference type="Pfam" id="PF19288">
    <property type="entry name" value="CofH_C"/>
    <property type="match status" value="1"/>
</dbReference>
<dbReference type="eggNOG" id="COG1060">
    <property type="taxonomic scope" value="Bacteria"/>
</dbReference>
<dbReference type="SUPFAM" id="SSF102114">
    <property type="entry name" value="Radical SAM enzymes"/>
    <property type="match status" value="1"/>
</dbReference>
<evidence type="ECO:0000256" key="2">
    <source>
        <dbReference type="ARBA" id="ARBA00022691"/>
    </source>
</evidence>
<keyword evidence="1 6" id="KW-0004">4Fe-4S</keyword>
<feature type="binding site" evidence="6 7">
    <location>
        <position position="69"/>
    </location>
    <ligand>
        <name>[4Fe-4S] cluster</name>
        <dbReference type="ChEBI" id="CHEBI:49883"/>
        <note>4Fe-4S-S-AdoMet</note>
    </ligand>
</feature>
<evidence type="ECO:0000256" key="5">
    <source>
        <dbReference type="ARBA" id="ARBA00023014"/>
    </source>
</evidence>
<evidence type="ECO:0000256" key="8">
    <source>
        <dbReference type="PIRSR" id="PIRSR004762-2"/>
    </source>
</evidence>
<evidence type="ECO:0000256" key="1">
    <source>
        <dbReference type="ARBA" id="ARBA00022485"/>
    </source>
</evidence>
<accession>A7I247</accession>
<dbReference type="UniPathway" id="UPA00079"/>
<feature type="binding site" evidence="6 7">
    <location>
        <position position="62"/>
    </location>
    <ligand>
        <name>[4Fe-4S] cluster</name>
        <dbReference type="ChEBI" id="CHEBI:49883"/>
        <note>4Fe-4S-S-AdoMet</note>
    </ligand>
</feature>